<dbReference type="Pfam" id="PF06733">
    <property type="entry name" value="DEAD_2"/>
    <property type="match status" value="1"/>
</dbReference>
<evidence type="ECO:0000256" key="1">
    <source>
        <dbReference type="ARBA" id="ARBA00001966"/>
    </source>
</evidence>
<dbReference type="GO" id="GO:0005524">
    <property type="term" value="F:ATP binding"/>
    <property type="evidence" value="ECO:0007669"/>
    <property type="project" value="UniProtKB-KW"/>
</dbReference>
<keyword evidence="11" id="KW-0413">Isomerase</keyword>
<dbReference type="GO" id="GO:0003678">
    <property type="term" value="F:DNA helicase activity"/>
    <property type="evidence" value="ECO:0007669"/>
    <property type="project" value="InterPro"/>
</dbReference>
<dbReference type="GO" id="GO:0034085">
    <property type="term" value="P:establishment of sister chromatid cohesion"/>
    <property type="evidence" value="ECO:0007669"/>
    <property type="project" value="TreeGrafter"/>
</dbReference>
<dbReference type="AlphaFoldDB" id="A0A085MSK4"/>
<dbReference type="InterPro" id="IPR013020">
    <property type="entry name" value="Rad3/Chl1-like"/>
</dbReference>
<dbReference type="SMART" id="SM00491">
    <property type="entry name" value="HELICc2"/>
    <property type="match status" value="1"/>
</dbReference>
<keyword evidence="4" id="KW-0479">Metal-binding</keyword>
<evidence type="ECO:0000256" key="3">
    <source>
        <dbReference type="ARBA" id="ARBA00008435"/>
    </source>
</evidence>
<dbReference type="SUPFAM" id="SSF52540">
    <property type="entry name" value="P-loop containing nucleoside triphosphate hydrolases"/>
    <property type="match status" value="2"/>
</dbReference>
<dbReference type="NCBIfam" id="TIGR00604">
    <property type="entry name" value="rad3"/>
    <property type="match status" value="1"/>
</dbReference>
<dbReference type="PANTHER" id="PTHR11472">
    <property type="entry name" value="DNA REPAIR DEAD HELICASE RAD3/XP-D SUBFAMILY MEMBER"/>
    <property type="match status" value="1"/>
</dbReference>
<keyword evidence="10" id="KW-0411">Iron-sulfur</keyword>
<keyword evidence="6" id="KW-0378">Hydrolase</keyword>
<dbReference type="Pfam" id="PF13307">
    <property type="entry name" value="Helicase_C_2"/>
    <property type="match status" value="1"/>
</dbReference>
<keyword evidence="9" id="KW-0408">Iron</keyword>
<dbReference type="InterPro" id="IPR045028">
    <property type="entry name" value="DinG/Rad3-like"/>
</dbReference>
<dbReference type="Proteomes" id="UP000030758">
    <property type="component" value="Unassembled WGS sequence"/>
</dbReference>
<evidence type="ECO:0000256" key="11">
    <source>
        <dbReference type="ARBA" id="ARBA00023235"/>
    </source>
</evidence>
<evidence type="ECO:0000313" key="14">
    <source>
        <dbReference type="EMBL" id="KFD60200.1"/>
    </source>
</evidence>
<dbReference type="PROSITE" id="PS51193">
    <property type="entry name" value="HELICASE_ATP_BIND_2"/>
    <property type="match status" value="1"/>
</dbReference>
<keyword evidence="5" id="KW-0547">Nucleotide-binding</keyword>
<dbReference type="InterPro" id="IPR006555">
    <property type="entry name" value="ATP-dep_Helicase_C"/>
</dbReference>
<evidence type="ECO:0000256" key="12">
    <source>
        <dbReference type="ARBA" id="ARBA00023242"/>
    </source>
</evidence>
<dbReference type="InterPro" id="IPR014013">
    <property type="entry name" value="Helic_SF1/SF2_ATP-bd_DinG/Rad3"/>
</dbReference>
<accession>A0A085MSK4</accession>
<dbReference type="InterPro" id="IPR010614">
    <property type="entry name" value="RAD3-like_helicase_DEAD"/>
</dbReference>
<feature type="domain" description="Helicase ATP-binding" evidence="13">
    <location>
        <begin position="32"/>
        <end position="427"/>
    </location>
</feature>
<dbReference type="FunFam" id="3.40.50.300:FF:000135">
    <property type="entry name" value="DNA repair helicase RAD3, putative"/>
    <property type="match status" value="1"/>
</dbReference>
<dbReference type="GO" id="GO:0006139">
    <property type="term" value="P:nucleobase-containing compound metabolic process"/>
    <property type="evidence" value="ECO:0007669"/>
    <property type="project" value="InterPro"/>
</dbReference>
<protein>
    <recommendedName>
        <fullName evidence="13">Helicase ATP-binding domain-containing protein</fullName>
    </recommendedName>
</protein>
<sequence length="831" mass="93987">MADFDDDKEFEQFLNENEELKRMCDAPVACSIPEEFGCLFEPYENQKTFMRTLYAALLKGNVAIMESPTGTGKSLSLLCGSLTWLRDARRQIELDLQCAIEKNNEVIQQPNGSNWLEEHARKMQAKSIIERSTDHLNRIRLAQKRMEQVKADLNVYRSVSLKKKKTVPSVCLSEQLECENDSDDILLNDNVDENEVPVTMLEDETSDVYRVTPQIFYCSRTHSQLAQFAKEIKKTAYSNSVHMVTIASRQTLCINDSVLRLKNPLLMNERCLLLQKNSFKKRKDACGSSSRYESRCPFLRQEGVKQLAEESLCIGDIEEVVRRGKEIQACPYYATRDAVNLADIILMPYQVLMQKDTRKTFGLCLTDNVVIVDEAHNLLETVESVHGFEISSDQLSRAKAALCSYVSKFRSRFSAKTLMHVQQLQSLIDLSTKCLLSDCELPFVQTSVKCFGMSDFVTHVGIEAINCFVLASFMDKTNLCRKMRGFLKSIQSDGSEVAENVFYSIRSYIGCLTNRVGDGRFLIDKRSKTESGKVLKFILLNPAVCIEDVLKEPRAVVLTGGTMEPVRELYDRLFIPLGLPMAKITHLSCSHVVPDSSILPLVITNGPLGHKMELNYSSRSTPHLLDDLCKVILRLSSIVPAGLVCFFASYEYERIVSEHLKTSGILDQLQTHKQLFREPRKASEINELLENYGNAVSCSSGAILFAVVGGKMSEGINFSDNLCRCVVVIGMPYPNRSSLELQERMNYLNSSFNSGQEYYENLCFKAINQSVGRAIRHSKDYAALIFLDCRYSNKACWKKLPSWLRHLICIPASFSEACTTLVHFYAAFNKC</sequence>
<proteinExistence type="inferred from homology"/>
<gene>
    <name evidence="14" type="ORF">M514_08787</name>
</gene>
<dbReference type="GO" id="GO:0016818">
    <property type="term" value="F:hydrolase activity, acting on acid anhydrides, in phosphorus-containing anhydrides"/>
    <property type="evidence" value="ECO:0007669"/>
    <property type="project" value="InterPro"/>
</dbReference>
<keyword evidence="12" id="KW-0539">Nucleus</keyword>
<comment type="similarity">
    <text evidence="3">Belongs to the DEAD box helicase family. DEAH subfamily. DDX11/CHL1 sub-subfamily.</text>
</comment>
<evidence type="ECO:0000256" key="8">
    <source>
        <dbReference type="ARBA" id="ARBA00022840"/>
    </source>
</evidence>
<dbReference type="SMART" id="SM00488">
    <property type="entry name" value="DEXDc2"/>
    <property type="match status" value="1"/>
</dbReference>
<evidence type="ECO:0000256" key="2">
    <source>
        <dbReference type="ARBA" id="ARBA00004123"/>
    </source>
</evidence>
<evidence type="ECO:0000256" key="10">
    <source>
        <dbReference type="ARBA" id="ARBA00023014"/>
    </source>
</evidence>
<keyword evidence="7" id="KW-0347">Helicase</keyword>
<comment type="subcellular location">
    <subcellularLocation>
        <location evidence="2">Nucleus</location>
    </subcellularLocation>
</comment>
<evidence type="ECO:0000256" key="6">
    <source>
        <dbReference type="ARBA" id="ARBA00022801"/>
    </source>
</evidence>
<evidence type="ECO:0000256" key="7">
    <source>
        <dbReference type="ARBA" id="ARBA00022806"/>
    </source>
</evidence>
<evidence type="ECO:0000256" key="9">
    <source>
        <dbReference type="ARBA" id="ARBA00023004"/>
    </source>
</evidence>
<dbReference type="GO" id="GO:0005634">
    <property type="term" value="C:nucleus"/>
    <property type="evidence" value="ECO:0007669"/>
    <property type="project" value="UniProtKB-SubCell"/>
</dbReference>
<evidence type="ECO:0000256" key="5">
    <source>
        <dbReference type="ARBA" id="ARBA00022741"/>
    </source>
</evidence>
<keyword evidence="8" id="KW-0067">ATP-binding</keyword>
<dbReference type="InterPro" id="IPR006554">
    <property type="entry name" value="Helicase-like_DEXD_c2"/>
</dbReference>
<name>A0A085MSK4_9BILA</name>
<comment type="cofactor">
    <cofactor evidence="1">
        <name>[4Fe-4S] cluster</name>
        <dbReference type="ChEBI" id="CHEBI:49883"/>
    </cofactor>
</comment>
<dbReference type="Gene3D" id="3.40.50.300">
    <property type="entry name" value="P-loop containing nucleotide triphosphate hydrolases"/>
    <property type="match status" value="2"/>
</dbReference>
<dbReference type="InterPro" id="IPR027417">
    <property type="entry name" value="P-loop_NTPase"/>
</dbReference>
<dbReference type="EMBL" id="KL367686">
    <property type="protein sequence ID" value="KFD60200.1"/>
    <property type="molecule type" value="Genomic_DNA"/>
</dbReference>
<dbReference type="PANTHER" id="PTHR11472:SF41">
    <property type="entry name" value="ATP-DEPENDENT DNA HELICASE DDX11-RELATED"/>
    <property type="match status" value="1"/>
</dbReference>
<dbReference type="GO" id="GO:0046872">
    <property type="term" value="F:metal ion binding"/>
    <property type="evidence" value="ECO:0007669"/>
    <property type="project" value="UniProtKB-KW"/>
</dbReference>
<dbReference type="CDD" id="cd18788">
    <property type="entry name" value="SF2_C_XPD"/>
    <property type="match status" value="1"/>
</dbReference>
<reference evidence="14" key="1">
    <citation type="journal article" date="2014" name="Nat. Genet.">
        <title>Genome and transcriptome of the porcine whipworm Trichuris suis.</title>
        <authorList>
            <person name="Jex A.R."/>
            <person name="Nejsum P."/>
            <person name="Schwarz E.M."/>
            <person name="Hu L."/>
            <person name="Young N.D."/>
            <person name="Hall R.S."/>
            <person name="Korhonen P.K."/>
            <person name="Liao S."/>
            <person name="Thamsborg S."/>
            <person name="Xia J."/>
            <person name="Xu P."/>
            <person name="Wang S."/>
            <person name="Scheerlinck J.P."/>
            <person name="Hofmann A."/>
            <person name="Sternberg P.W."/>
            <person name="Wang J."/>
            <person name="Gasser R.B."/>
        </authorList>
    </citation>
    <scope>NUCLEOTIDE SEQUENCE [LARGE SCALE GENOMIC DNA]</scope>
    <source>
        <strain evidence="14">DCEP-RM93F</strain>
    </source>
</reference>
<dbReference type="GO" id="GO:0003677">
    <property type="term" value="F:DNA binding"/>
    <property type="evidence" value="ECO:0007669"/>
    <property type="project" value="InterPro"/>
</dbReference>
<evidence type="ECO:0000256" key="4">
    <source>
        <dbReference type="ARBA" id="ARBA00022723"/>
    </source>
</evidence>
<dbReference type="GO" id="GO:0051536">
    <property type="term" value="F:iron-sulfur cluster binding"/>
    <property type="evidence" value="ECO:0007669"/>
    <property type="project" value="UniProtKB-KW"/>
</dbReference>
<evidence type="ECO:0000259" key="13">
    <source>
        <dbReference type="PROSITE" id="PS51193"/>
    </source>
</evidence>
<organism evidence="14">
    <name type="scientific">Trichuris suis</name>
    <name type="common">pig whipworm</name>
    <dbReference type="NCBI Taxonomy" id="68888"/>
    <lineage>
        <taxon>Eukaryota</taxon>
        <taxon>Metazoa</taxon>
        <taxon>Ecdysozoa</taxon>
        <taxon>Nematoda</taxon>
        <taxon>Enoplea</taxon>
        <taxon>Dorylaimia</taxon>
        <taxon>Trichinellida</taxon>
        <taxon>Trichuridae</taxon>
        <taxon>Trichuris</taxon>
    </lineage>
</organism>